<dbReference type="PANTHER" id="PTHR34322:SF2">
    <property type="entry name" value="TRANSPOSASE IS200-LIKE DOMAIN-CONTAINING PROTEIN"/>
    <property type="match status" value="1"/>
</dbReference>
<reference evidence="2 3" key="1">
    <citation type="journal article" date="2016" name="Nat. Commun.">
        <title>Thousands of microbial genomes shed light on interconnected biogeochemical processes in an aquifer system.</title>
        <authorList>
            <person name="Anantharaman K."/>
            <person name="Brown C.T."/>
            <person name="Hug L.A."/>
            <person name="Sharon I."/>
            <person name="Castelle C.J."/>
            <person name="Probst A.J."/>
            <person name="Thomas B.C."/>
            <person name="Singh A."/>
            <person name="Wilkins M.J."/>
            <person name="Karaoz U."/>
            <person name="Brodie E.L."/>
            <person name="Williams K.H."/>
            <person name="Hubbard S.S."/>
            <person name="Banfield J.F."/>
        </authorList>
    </citation>
    <scope>NUCLEOTIDE SEQUENCE [LARGE SCALE GENOMIC DNA]</scope>
</reference>
<dbReference type="InterPro" id="IPR036515">
    <property type="entry name" value="Transposase_17_sf"/>
</dbReference>
<accession>A0A1G2MQE2</accession>
<dbReference type="SUPFAM" id="SSF143422">
    <property type="entry name" value="Transposase IS200-like"/>
    <property type="match status" value="1"/>
</dbReference>
<evidence type="ECO:0000313" key="2">
    <source>
        <dbReference type="EMBL" id="OHA26085.1"/>
    </source>
</evidence>
<dbReference type="InterPro" id="IPR002686">
    <property type="entry name" value="Transposase_17"/>
</dbReference>
<dbReference type="GO" id="GO:0004803">
    <property type="term" value="F:transposase activity"/>
    <property type="evidence" value="ECO:0007669"/>
    <property type="project" value="InterPro"/>
</dbReference>
<dbReference type="GO" id="GO:0003677">
    <property type="term" value="F:DNA binding"/>
    <property type="evidence" value="ECO:0007669"/>
    <property type="project" value="InterPro"/>
</dbReference>
<name>A0A1G2MQE2_9BACT</name>
<gene>
    <name evidence="2" type="ORF">A3D56_02095</name>
</gene>
<dbReference type="AlphaFoldDB" id="A0A1G2MQE2"/>
<organism evidence="2 3">
    <name type="scientific">Candidatus Taylorbacteria bacterium RIFCSPHIGHO2_02_FULL_45_35</name>
    <dbReference type="NCBI Taxonomy" id="1802311"/>
    <lineage>
        <taxon>Bacteria</taxon>
        <taxon>Candidatus Tayloriibacteriota</taxon>
    </lineage>
</organism>
<dbReference type="SMART" id="SM01321">
    <property type="entry name" value="Y1_Tnp"/>
    <property type="match status" value="1"/>
</dbReference>
<protein>
    <recommendedName>
        <fullName evidence="1">Transposase IS200-like domain-containing protein</fullName>
    </recommendedName>
</protein>
<dbReference type="Pfam" id="PF01797">
    <property type="entry name" value="Y1_Tnp"/>
    <property type="match status" value="1"/>
</dbReference>
<evidence type="ECO:0000313" key="3">
    <source>
        <dbReference type="Proteomes" id="UP000177943"/>
    </source>
</evidence>
<dbReference type="PANTHER" id="PTHR34322">
    <property type="entry name" value="TRANSPOSASE, Y1_TNP DOMAIN-CONTAINING"/>
    <property type="match status" value="1"/>
</dbReference>
<feature type="domain" description="Transposase IS200-like" evidence="1">
    <location>
        <begin position="7"/>
        <end position="148"/>
    </location>
</feature>
<dbReference type="GO" id="GO:0006313">
    <property type="term" value="P:DNA transposition"/>
    <property type="evidence" value="ECO:0007669"/>
    <property type="project" value="InterPro"/>
</dbReference>
<dbReference type="EMBL" id="MHRP01000038">
    <property type="protein sequence ID" value="OHA26085.1"/>
    <property type="molecule type" value="Genomic_DNA"/>
</dbReference>
<evidence type="ECO:0000259" key="1">
    <source>
        <dbReference type="SMART" id="SM01321"/>
    </source>
</evidence>
<dbReference type="Proteomes" id="UP000177943">
    <property type="component" value="Unassembled WGS sequence"/>
</dbReference>
<dbReference type="Gene3D" id="3.30.70.1290">
    <property type="entry name" value="Transposase IS200-like"/>
    <property type="match status" value="1"/>
</dbReference>
<proteinExistence type="predicted"/>
<comment type="caution">
    <text evidence="2">The sequence shown here is derived from an EMBL/GenBank/DDBJ whole genome shotgun (WGS) entry which is preliminary data.</text>
</comment>
<sequence length="224" mass="26382">MNRPPFAIGEYYHIYNRGVEKRVIFENQKDWDRFLTCMTVFNTKHPVGSLHEFTLARNKSGKSKTNKQECPLVHFICFCINPNHFHFILKEIVDGGISEFMKRLSGGYTMYFNERYNRSGVLFQGRFKSKHINTNAYLLHLSAYVNLNFRVHKNFGGSTSKSSWEEYCGDKTKMLPELSPHCHKDIILGQFKNKKEYERFALSSLEEIKNRRTRDQSFDTLLID</sequence>